<evidence type="ECO:0000313" key="6">
    <source>
        <dbReference type="EMBL" id="KAG6421280.1"/>
    </source>
</evidence>
<reference evidence="6" key="1">
    <citation type="submission" date="2018-01" db="EMBL/GenBank/DDBJ databases">
        <authorList>
            <person name="Mao J.F."/>
        </authorList>
    </citation>
    <scope>NUCLEOTIDE SEQUENCE</scope>
    <source>
        <strain evidence="6">Huo1</strain>
        <tissue evidence="6">Leaf</tissue>
    </source>
</reference>
<dbReference type="PANTHER" id="PTHR47720:SF1">
    <property type="entry name" value="AQUAPORIN SIP2-1-RELATED"/>
    <property type="match status" value="1"/>
</dbReference>
<comment type="subcellular location">
    <subcellularLocation>
        <location evidence="1">Membrane</location>
        <topology evidence="1">Multi-pass membrane protein</topology>
    </subcellularLocation>
</comment>
<reference evidence="6" key="2">
    <citation type="submission" date="2020-08" db="EMBL/GenBank/DDBJ databases">
        <title>Plant Genome Project.</title>
        <authorList>
            <person name="Zhang R.-G."/>
        </authorList>
    </citation>
    <scope>NUCLEOTIDE SEQUENCE</scope>
    <source>
        <strain evidence="6">Huo1</strain>
        <tissue evidence="6">Leaf</tissue>
    </source>
</reference>
<dbReference type="InterPro" id="IPR044226">
    <property type="entry name" value="SIP2-1-like"/>
</dbReference>
<protein>
    <recommendedName>
        <fullName evidence="8">Aquaporin SIP</fullName>
    </recommendedName>
</protein>
<feature type="transmembrane region" description="Helical" evidence="5">
    <location>
        <begin position="162"/>
        <end position="182"/>
    </location>
</feature>
<evidence type="ECO:0000256" key="5">
    <source>
        <dbReference type="SAM" id="Phobius"/>
    </source>
</evidence>
<name>A0A8X8Y084_SALSN</name>
<evidence type="ECO:0008006" key="8">
    <source>
        <dbReference type="Google" id="ProtNLM"/>
    </source>
</evidence>
<dbReference type="GO" id="GO:0016020">
    <property type="term" value="C:membrane"/>
    <property type="evidence" value="ECO:0007669"/>
    <property type="project" value="UniProtKB-SubCell"/>
</dbReference>
<keyword evidence="4 5" id="KW-0472">Membrane</keyword>
<dbReference type="InterPro" id="IPR023271">
    <property type="entry name" value="Aquaporin-like"/>
</dbReference>
<dbReference type="InterPro" id="IPR000425">
    <property type="entry name" value="MIP"/>
</dbReference>
<evidence type="ECO:0000256" key="2">
    <source>
        <dbReference type="ARBA" id="ARBA00022692"/>
    </source>
</evidence>
<dbReference type="Gene3D" id="1.20.1080.10">
    <property type="entry name" value="Glycerol uptake facilitator protein"/>
    <property type="match status" value="1"/>
</dbReference>
<dbReference type="EMBL" id="PNBA02000006">
    <property type="protein sequence ID" value="KAG6421280.1"/>
    <property type="molecule type" value="Genomic_DNA"/>
</dbReference>
<feature type="transmembrane region" description="Helical" evidence="5">
    <location>
        <begin position="89"/>
        <end position="107"/>
    </location>
</feature>
<proteinExistence type="predicted"/>
<dbReference type="PANTHER" id="PTHR47720">
    <property type="entry name" value="AQUAPORIN SIP2-1-RELATED"/>
    <property type="match status" value="1"/>
</dbReference>
<feature type="transmembrane region" description="Helical" evidence="5">
    <location>
        <begin position="7"/>
        <end position="23"/>
    </location>
</feature>
<sequence length="207" mass="22131">MAGGRRLLAADFAMSFMWVWSSATNGGAYNPLSLLSSAYTCDFPNFLFTLGARVPAQVVGAIYGVRLILSTFPGIGRGPVLNVGIAKGALTEGQLTFCIVFISLGLARKVKDSFFMKTWISSLSKLSLHTLGADLTGGCMNPASVMGWAFANGEHITKEHLVVYWLAPVQATFAAVWVFGILARGKNNEEKSVASKKDATTKLKSAD</sequence>
<evidence type="ECO:0000256" key="1">
    <source>
        <dbReference type="ARBA" id="ARBA00004141"/>
    </source>
</evidence>
<keyword evidence="2 5" id="KW-0812">Transmembrane</keyword>
<dbReference type="Proteomes" id="UP000298416">
    <property type="component" value="Unassembled WGS sequence"/>
</dbReference>
<keyword evidence="7" id="KW-1185">Reference proteome</keyword>
<dbReference type="Pfam" id="PF00230">
    <property type="entry name" value="MIP"/>
    <property type="match status" value="1"/>
</dbReference>
<accession>A0A8X8Y084</accession>
<evidence type="ECO:0000313" key="7">
    <source>
        <dbReference type="Proteomes" id="UP000298416"/>
    </source>
</evidence>
<evidence type="ECO:0000256" key="3">
    <source>
        <dbReference type="ARBA" id="ARBA00022989"/>
    </source>
</evidence>
<keyword evidence="3 5" id="KW-1133">Transmembrane helix</keyword>
<organism evidence="6">
    <name type="scientific">Salvia splendens</name>
    <name type="common">Scarlet sage</name>
    <dbReference type="NCBI Taxonomy" id="180675"/>
    <lineage>
        <taxon>Eukaryota</taxon>
        <taxon>Viridiplantae</taxon>
        <taxon>Streptophyta</taxon>
        <taxon>Embryophyta</taxon>
        <taxon>Tracheophyta</taxon>
        <taxon>Spermatophyta</taxon>
        <taxon>Magnoliopsida</taxon>
        <taxon>eudicotyledons</taxon>
        <taxon>Gunneridae</taxon>
        <taxon>Pentapetalae</taxon>
        <taxon>asterids</taxon>
        <taxon>lamiids</taxon>
        <taxon>Lamiales</taxon>
        <taxon>Lamiaceae</taxon>
        <taxon>Nepetoideae</taxon>
        <taxon>Mentheae</taxon>
        <taxon>Salviinae</taxon>
        <taxon>Salvia</taxon>
        <taxon>Salvia subgen. Calosphace</taxon>
        <taxon>core Calosphace</taxon>
    </lineage>
</organism>
<comment type="caution">
    <text evidence="6">The sequence shown here is derived from an EMBL/GenBank/DDBJ whole genome shotgun (WGS) entry which is preliminary data.</text>
</comment>
<evidence type="ECO:0000256" key="4">
    <source>
        <dbReference type="ARBA" id="ARBA00023136"/>
    </source>
</evidence>
<dbReference type="AlphaFoldDB" id="A0A8X8Y084"/>
<dbReference type="GO" id="GO:0015267">
    <property type="term" value="F:channel activity"/>
    <property type="evidence" value="ECO:0007669"/>
    <property type="project" value="InterPro"/>
</dbReference>
<gene>
    <name evidence="6" type="ORF">SASPL_117830</name>
</gene>
<dbReference type="SUPFAM" id="SSF81338">
    <property type="entry name" value="Aquaporin-like"/>
    <property type="match status" value="1"/>
</dbReference>